<feature type="transmembrane region" description="Helical" evidence="1">
    <location>
        <begin position="65"/>
        <end position="82"/>
    </location>
</feature>
<evidence type="ECO:0000313" key="3">
    <source>
        <dbReference type="Proteomes" id="UP000054466"/>
    </source>
</evidence>
<keyword evidence="1" id="KW-0472">Membrane</keyword>
<dbReference type="GeneID" id="27339467"/>
<evidence type="ECO:0000313" key="2">
    <source>
        <dbReference type="EMBL" id="KIW33421.1"/>
    </source>
</evidence>
<dbReference type="HOGENOM" id="CLU_1740315_0_0_1"/>
<feature type="transmembrane region" description="Helical" evidence="1">
    <location>
        <begin position="20"/>
        <end position="44"/>
    </location>
</feature>
<gene>
    <name evidence="2" type="ORF">PV07_00273</name>
</gene>
<dbReference type="AlphaFoldDB" id="A0A0D1ZZ65"/>
<dbReference type="EMBL" id="KN847040">
    <property type="protein sequence ID" value="KIW33421.1"/>
    <property type="molecule type" value="Genomic_DNA"/>
</dbReference>
<organism evidence="2 3">
    <name type="scientific">Cladophialophora immunda</name>
    <dbReference type="NCBI Taxonomy" id="569365"/>
    <lineage>
        <taxon>Eukaryota</taxon>
        <taxon>Fungi</taxon>
        <taxon>Dikarya</taxon>
        <taxon>Ascomycota</taxon>
        <taxon>Pezizomycotina</taxon>
        <taxon>Eurotiomycetes</taxon>
        <taxon>Chaetothyriomycetidae</taxon>
        <taxon>Chaetothyriales</taxon>
        <taxon>Herpotrichiellaceae</taxon>
        <taxon>Cladophialophora</taxon>
    </lineage>
</organism>
<keyword evidence="3" id="KW-1185">Reference proteome</keyword>
<keyword evidence="1" id="KW-1133">Transmembrane helix</keyword>
<reference evidence="2 3" key="1">
    <citation type="submission" date="2015-01" db="EMBL/GenBank/DDBJ databases">
        <title>The Genome Sequence of Cladophialophora immunda CBS83496.</title>
        <authorList>
            <consortium name="The Broad Institute Genomics Platform"/>
            <person name="Cuomo C."/>
            <person name="de Hoog S."/>
            <person name="Gorbushina A."/>
            <person name="Stielow B."/>
            <person name="Teixiera M."/>
            <person name="Abouelleil A."/>
            <person name="Chapman S.B."/>
            <person name="Priest M."/>
            <person name="Young S.K."/>
            <person name="Wortman J."/>
            <person name="Nusbaum C."/>
            <person name="Birren B."/>
        </authorList>
    </citation>
    <scope>NUCLEOTIDE SEQUENCE [LARGE SCALE GENOMIC DNA]</scope>
    <source>
        <strain evidence="2 3">CBS 83496</strain>
    </source>
</reference>
<dbReference type="RefSeq" id="XP_016253637.1">
    <property type="nucleotide sequence ID" value="XM_016386709.1"/>
</dbReference>
<name>A0A0D1ZZ65_9EURO</name>
<accession>A0A0D1ZZ65</accession>
<proteinExistence type="predicted"/>
<keyword evidence="1" id="KW-0812">Transmembrane</keyword>
<sequence length="150" mass="17552">MEFTVDRLHVVGLGDTVLILGAHLAFIGLIPLVFALCLTGDILCDLIPTYVRQEHFIDRPLVHKVFYLMILLGQISVFYGLHNARNRVMTYYNDILRLKMSTVHMSIHPSYLKLWFWQGVAWQELFERKVVPILLMVFPILLPTLERWFP</sequence>
<dbReference type="VEuPathDB" id="FungiDB:PV07_00273"/>
<evidence type="ECO:0000256" key="1">
    <source>
        <dbReference type="SAM" id="Phobius"/>
    </source>
</evidence>
<dbReference type="Proteomes" id="UP000054466">
    <property type="component" value="Unassembled WGS sequence"/>
</dbReference>
<protein>
    <submittedName>
        <fullName evidence="2">Uncharacterized protein</fullName>
    </submittedName>
</protein>